<reference evidence="7 8" key="1">
    <citation type="submission" date="2019-06" db="EMBL/GenBank/DDBJ databases">
        <title>Sequencing the genomes of 1000 actinobacteria strains.</title>
        <authorList>
            <person name="Klenk H.-P."/>
        </authorList>
    </citation>
    <scope>NUCLEOTIDE SEQUENCE [LARGE SCALE GENOMIC DNA]</scope>
    <source>
        <strain evidence="7 8">DSM 45928</strain>
    </source>
</reference>
<evidence type="ECO:0000256" key="6">
    <source>
        <dbReference type="ARBA" id="ARBA00034496"/>
    </source>
</evidence>
<evidence type="ECO:0000313" key="8">
    <source>
        <dbReference type="Proteomes" id="UP000317043"/>
    </source>
</evidence>
<keyword evidence="4" id="KW-0479">Metal-binding</keyword>
<dbReference type="CDD" id="cd14771">
    <property type="entry name" value="TrHb2_Mt-trHbO-like_O"/>
    <property type="match status" value="1"/>
</dbReference>
<dbReference type="PANTHER" id="PTHR47366:SF1">
    <property type="entry name" value="TWO-ON-TWO HEMOGLOBIN-3"/>
    <property type="match status" value="1"/>
</dbReference>
<keyword evidence="2" id="KW-0813">Transport</keyword>
<dbReference type="Proteomes" id="UP000317043">
    <property type="component" value="Unassembled WGS sequence"/>
</dbReference>
<dbReference type="PANTHER" id="PTHR47366">
    <property type="entry name" value="TWO-ON-TWO HEMOGLOBIN-3"/>
    <property type="match status" value="1"/>
</dbReference>
<dbReference type="PROSITE" id="PS01213">
    <property type="entry name" value="GLOBIN_FAM_2"/>
    <property type="match status" value="1"/>
</dbReference>
<gene>
    <name evidence="7" type="ORF">FB566_1074</name>
</gene>
<dbReference type="GO" id="GO:0020037">
    <property type="term" value="F:heme binding"/>
    <property type="evidence" value="ECO:0007669"/>
    <property type="project" value="InterPro"/>
</dbReference>
<dbReference type="InParanoid" id="A0A543ASL5"/>
<keyword evidence="8" id="KW-1185">Reference proteome</keyword>
<dbReference type="FunCoup" id="A0A543ASL5">
    <property type="interactions" value="2"/>
</dbReference>
<comment type="cofactor">
    <cofactor evidence="1">
        <name>heme</name>
        <dbReference type="ChEBI" id="CHEBI:30413"/>
    </cofactor>
</comment>
<dbReference type="InterPro" id="IPR001486">
    <property type="entry name" value="Hemoglobin_trunc"/>
</dbReference>
<dbReference type="Pfam" id="PF01152">
    <property type="entry name" value="Bac_globin"/>
    <property type="match status" value="1"/>
</dbReference>
<dbReference type="InterPro" id="IPR009050">
    <property type="entry name" value="Globin-like_sf"/>
</dbReference>
<protein>
    <submittedName>
        <fullName evidence="7">Hemoglobin</fullName>
    </submittedName>
</protein>
<dbReference type="SUPFAM" id="SSF46458">
    <property type="entry name" value="Globin-like"/>
    <property type="match status" value="1"/>
</dbReference>
<accession>A0A543ASL5</accession>
<comment type="similarity">
    <text evidence="6">Belongs to the truncated hemoglobin family. Group II subfamily.</text>
</comment>
<dbReference type="GO" id="GO:0046872">
    <property type="term" value="F:metal ion binding"/>
    <property type="evidence" value="ECO:0007669"/>
    <property type="project" value="UniProtKB-KW"/>
</dbReference>
<evidence type="ECO:0000256" key="2">
    <source>
        <dbReference type="ARBA" id="ARBA00022448"/>
    </source>
</evidence>
<keyword evidence="5" id="KW-0408">Iron</keyword>
<proteinExistence type="inferred from homology"/>
<dbReference type="InterPro" id="IPR012292">
    <property type="entry name" value="Globin/Proto"/>
</dbReference>
<evidence type="ECO:0000256" key="5">
    <source>
        <dbReference type="ARBA" id="ARBA00023004"/>
    </source>
</evidence>
<dbReference type="Gene3D" id="1.10.490.10">
    <property type="entry name" value="Globins"/>
    <property type="match status" value="1"/>
</dbReference>
<organism evidence="7 8">
    <name type="scientific">Stackebrandtia endophytica</name>
    <dbReference type="NCBI Taxonomy" id="1496996"/>
    <lineage>
        <taxon>Bacteria</taxon>
        <taxon>Bacillati</taxon>
        <taxon>Actinomycetota</taxon>
        <taxon>Actinomycetes</taxon>
        <taxon>Glycomycetales</taxon>
        <taxon>Glycomycetaceae</taxon>
        <taxon>Stackebrandtia</taxon>
    </lineage>
</organism>
<dbReference type="EMBL" id="VFOW01000001">
    <property type="protein sequence ID" value="TQL75567.1"/>
    <property type="molecule type" value="Genomic_DNA"/>
</dbReference>
<comment type="caution">
    <text evidence="7">The sequence shown here is derived from an EMBL/GenBank/DDBJ whole genome shotgun (WGS) entry which is preliminary data.</text>
</comment>
<evidence type="ECO:0000256" key="1">
    <source>
        <dbReference type="ARBA" id="ARBA00001971"/>
    </source>
</evidence>
<dbReference type="InterPro" id="IPR044203">
    <property type="entry name" value="GlbO/GLB3-like"/>
</dbReference>
<dbReference type="GO" id="GO:0005344">
    <property type="term" value="F:oxygen carrier activity"/>
    <property type="evidence" value="ECO:0007669"/>
    <property type="project" value="InterPro"/>
</dbReference>
<evidence type="ECO:0000256" key="4">
    <source>
        <dbReference type="ARBA" id="ARBA00022723"/>
    </source>
</evidence>
<sequence length="151" mass="17210">MNMSAESARPQTENASAIPLRRAAAVPPDNFFEAVGGTDTFKRLVDVFYEGVATDPLLRPMYPEEDLGPAADRLRMFLEQYWGGPHTYSEQRGHPRLRMRHAPFRIGPAERDAWLRHMRTAVDSLELPDDLEGILWEYLARAAQFLINSPE</sequence>
<dbReference type="InterPro" id="IPR019795">
    <property type="entry name" value="Globin_bac-like_CS"/>
</dbReference>
<evidence type="ECO:0000256" key="3">
    <source>
        <dbReference type="ARBA" id="ARBA00022617"/>
    </source>
</evidence>
<dbReference type="GO" id="GO:0019825">
    <property type="term" value="F:oxygen binding"/>
    <property type="evidence" value="ECO:0007669"/>
    <property type="project" value="InterPro"/>
</dbReference>
<name>A0A543ASL5_9ACTN</name>
<evidence type="ECO:0000313" key="7">
    <source>
        <dbReference type="EMBL" id="TQL75567.1"/>
    </source>
</evidence>
<keyword evidence="3" id="KW-0349">Heme</keyword>
<dbReference type="AlphaFoldDB" id="A0A543ASL5"/>